<dbReference type="EMBL" id="WTXG01000001">
    <property type="protein sequence ID" value="KAI0308280.1"/>
    <property type="molecule type" value="Genomic_DNA"/>
</dbReference>
<feature type="compositionally biased region" description="Basic and acidic residues" evidence="1">
    <location>
        <begin position="173"/>
        <end position="188"/>
    </location>
</feature>
<dbReference type="SUPFAM" id="SSF48452">
    <property type="entry name" value="TPR-like"/>
    <property type="match status" value="2"/>
</dbReference>
<evidence type="ECO:0000313" key="2">
    <source>
        <dbReference type="EMBL" id="KAI0308280.1"/>
    </source>
</evidence>
<comment type="caution">
    <text evidence="2">The sequence shown here is derived from an EMBL/GenBank/DDBJ whole genome shotgun (WGS) entry which is preliminary data.</text>
</comment>
<gene>
    <name evidence="2" type="ORF">B0F90DRAFT_1681625</name>
</gene>
<organism evidence="2 3">
    <name type="scientific">Multifurca ochricompacta</name>
    <dbReference type="NCBI Taxonomy" id="376703"/>
    <lineage>
        <taxon>Eukaryota</taxon>
        <taxon>Fungi</taxon>
        <taxon>Dikarya</taxon>
        <taxon>Basidiomycota</taxon>
        <taxon>Agaricomycotina</taxon>
        <taxon>Agaricomycetes</taxon>
        <taxon>Russulales</taxon>
        <taxon>Russulaceae</taxon>
        <taxon>Multifurca</taxon>
    </lineage>
</organism>
<keyword evidence="3" id="KW-1185">Reference proteome</keyword>
<evidence type="ECO:0000313" key="3">
    <source>
        <dbReference type="Proteomes" id="UP001203297"/>
    </source>
</evidence>
<name>A0AAD4QU97_9AGAM</name>
<dbReference type="InterPro" id="IPR011990">
    <property type="entry name" value="TPR-like_helical_dom_sf"/>
</dbReference>
<dbReference type="Proteomes" id="UP001203297">
    <property type="component" value="Unassembled WGS sequence"/>
</dbReference>
<dbReference type="AlphaFoldDB" id="A0AAD4QU97"/>
<evidence type="ECO:0000256" key="1">
    <source>
        <dbReference type="SAM" id="MobiDB-lite"/>
    </source>
</evidence>
<accession>A0AAD4QU97</accession>
<feature type="region of interest" description="Disordered" evidence="1">
    <location>
        <begin position="128"/>
        <end position="202"/>
    </location>
</feature>
<reference evidence="2" key="1">
    <citation type="journal article" date="2022" name="New Phytol.">
        <title>Evolutionary transition to the ectomycorrhizal habit in the genomes of a hyperdiverse lineage of mushroom-forming fungi.</title>
        <authorList>
            <person name="Looney B."/>
            <person name="Miyauchi S."/>
            <person name="Morin E."/>
            <person name="Drula E."/>
            <person name="Courty P.E."/>
            <person name="Kohler A."/>
            <person name="Kuo A."/>
            <person name="LaButti K."/>
            <person name="Pangilinan J."/>
            <person name="Lipzen A."/>
            <person name="Riley R."/>
            <person name="Andreopoulos W."/>
            <person name="He G."/>
            <person name="Johnson J."/>
            <person name="Nolan M."/>
            <person name="Tritt A."/>
            <person name="Barry K.W."/>
            <person name="Grigoriev I.V."/>
            <person name="Nagy L.G."/>
            <person name="Hibbett D."/>
            <person name="Henrissat B."/>
            <person name="Matheny P.B."/>
            <person name="Labbe J."/>
            <person name="Martin F.M."/>
        </authorList>
    </citation>
    <scope>NUCLEOTIDE SEQUENCE</scope>
    <source>
        <strain evidence="2">BPL690</strain>
    </source>
</reference>
<dbReference type="Gene3D" id="1.25.40.10">
    <property type="entry name" value="Tetratricopeptide repeat domain"/>
    <property type="match status" value="1"/>
</dbReference>
<protein>
    <submittedName>
        <fullName evidence="2">Uncharacterized protein</fullName>
    </submittedName>
</protein>
<sequence>MPTPDQLTTVVHQIQNTVEVIIASHKQLHESWKDTLDVLDRLVSLLQRCGATGYLETELQQPLSALQSNLETTRAECLRYSIKKKGIFRVSAILPRWMVGKHVEHDFIRLRERIRAIYSDFEAVVERHEKEHDQKSNAAGPSSSSRPPAKRAVSPPYIEERTGNSGKTSARGTIERRSERAHTREVSRPSRRTSKAAEELEEWGTVGPEDWATVLTEMRNNVQGRAGSPLGKIQNGKVDRHVAVSISKPSGPKGVYPSTHSNLTLELRRLEIRLLMRIASFTSPDLCPPHDHFQGVKPIESYPVVISGYSWDVAVRHAVDLFYSLDASSMEKGDPETANRLFDLSQTLEDLCMHKYSYTVATWALRVRRSLYHHDKEMHRRDLAAILSLQARVLVELGRSDSAMIAAHGAVQLCYEEQALQGVQLAKALHVQASLLNASGKKSEAKAVAMEVVNILSALGEDKPHLKHFLALARASLSYLLVNMEEYREALDVAQAAIKSARALIGVVDSRPALIITLLIKARALTALGERGSAYVAGVEAVRHLRDLTPERPTFKTFLAYALVLTSRYLQVVGFYWEARKRAEEAVELYRTLYTAAPQAFAPHYAEALGFLTQLRTVDEHIEPESFDMAQHAVSLFREASIRDSDTLAAVLVVIATNLFEAKRLQEAAAPAEEAVGILRGGWSQNPNQYAPAFVMALRLASSCLLGTERALGFAKEAVQVHRERKDLKRTTHEQLLTHLLMDVFSCLRELGREAEAIPWKTEAAKLNMDLVENADRPDLKWDAVHSKVPPGGIMEYGPGYDDGAEDA</sequence>
<proteinExistence type="predicted"/>
<feature type="compositionally biased region" description="Low complexity" evidence="1">
    <location>
        <begin position="138"/>
        <end position="156"/>
    </location>
</feature>